<protein>
    <submittedName>
        <fullName evidence="1">Cro/CI family transcriptional regulator</fullName>
    </submittedName>
</protein>
<accession>A0AAU7BI16</accession>
<dbReference type="GO" id="GO:0006355">
    <property type="term" value="P:regulation of DNA-templated transcription"/>
    <property type="evidence" value="ECO:0007669"/>
    <property type="project" value="InterPro"/>
</dbReference>
<dbReference type="AlphaFoldDB" id="A0AAU7BI16"/>
<proteinExistence type="predicted"/>
<dbReference type="EMBL" id="CP157179">
    <property type="protein sequence ID" value="XBG32181.1"/>
    <property type="molecule type" value="Genomic_DNA"/>
</dbReference>
<name>A0AAU7BI16_9PSED</name>
<dbReference type="GO" id="GO:0003677">
    <property type="term" value="F:DNA binding"/>
    <property type="evidence" value="ECO:0007669"/>
    <property type="project" value="InterPro"/>
</dbReference>
<dbReference type="SUPFAM" id="SSF47413">
    <property type="entry name" value="lambda repressor-like DNA-binding domains"/>
    <property type="match status" value="1"/>
</dbReference>
<dbReference type="InterPro" id="IPR038202">
    <property type="entry name" value="Cro_sf"/>
</dbReference>
<dbReference type="Gene3D" id="3.30.240.10">
    <property type="entry name" value="CRO Repressor"/>
    <property type="match status" value="1"/>
</dbReference>
<dbReference type="InterPro" id="IPR010982">
    <property type="entry name" value="Lambda_DNA-bd_dom_sf"/>
</dbReference>
<organism evidence="1">
    <name type="scientific">Pseudomonas sp. 13.2</name>
    <dbReference type="NCBI Taxonomy" id="3144665"/>
    <lineage>
        <taxon>Bacteria</taxon>
        <taxon>Pseudomonadati</taxon>
        <taxon>Pseudomonadota</taxon>
        <taxon>Gammaproteobacteria</taxon>
        <taxon>Pseudomonadales</taxon>
        <taxon>Pseudomonadaceae</taxon>
        <taxon>Pseudomonas</taxon>
    </lineage>
</organism>
<dbReference type="InterPro" id="IPR000655">
    <property type="entry name" value="Cro-like"/>
</dbReference>
<reference evidence="1" key="2">
    <citation type="submission" date="2024-05" db="EMBL/GenBank/DDBJ databases">
        <authorList>
            <person name="Mellies J."/>
            <person name="Newton I."/>
        </authorList>
    </citation>
    <scope>NUCLEOTIDE SEQUENCE</scope>
    <source>
        <strain evidence="1">13.2</strain>
    </source>
</reference>
<dbReference type="Pfam" id="PF09048">
    <property type="entry name" value="Cro"/>
    <property type="match status" value="1"/>
</dbReference>
<gene>
    <name evidence="1" type="ORF">ABH853_02405</name>
</gene>
<sequence length="74" mass="8045">MNRTLLPELVERIGQTAVAKGLDVSAPAIAKAMKAGRVIFVIENEDGTMSGEELRPFPSRQTLCALNPDEKDYA</sequence>
<evidence type="ECO:0000313" key="1">
    <source>
        <dbReference type="EMBL" id="XBG32181.1"/>
    </source>
</evidence>
<reference evidence="1" key="1">
    <citation type="journal article" date="2019" name="Microbiol. Resour. Announc.">
        <title>Draft Genome Sequences of Five Environmental Bacterial Isolates That Degrade Polyethylene Terephthalate Plastic.</title>
        <authorList>
            <person name="Leon-Zayas R."/>
            <person name="Roberts C."/>
            <person name="Vague M."/>
            <person name="Mellies J.L."/>
        </authorList>
    </citation>
    <scope>NUCLEOTIDE SEQUENCE</scope>
    <source>
        <strain evidence="1">13.2</strain>
    </source>
</reference>